<dbReference type="KEGG" id="age:AA314_05414"/>
<dbReference type="SUPFAM" id="SSF55729">
    <property type="entry name" value="Acyl-CoA N-acyltransferases (Nat)"/>
    <property type="match status" value="1"/>
</dbReference>
<dbReference type="CDD" id="cd04301">
    <property type="entry name" value="NAT_SF"/>
    <property type="match status" value="1"/>
</dbReference>
<organism evidence="2 4">
    <name type="scientific">Archangium gephyra</name>
    <dbReference type="NCBI Taxonomy" id="48"/>
    <lineage>
        <taxon>Bacteria</taxon>
        <taxon>Pseudomonadati</taxon>
        <taxon>Myxococcota</taxon>
        <taxon>Myxococcia</taxon>
        <taxon>Myxococcales</taxon>
        <taxon>Cystobacterineae</taxon>
        <taxon>Archangiaceae</taxon>
        <taxon>Archangium</taxon>
    </lineage>
</organism>
<keyword evidence="5" id="KW-1185">Reference proteome</keyword>
<dbReference type="EMBL" id="CP011509">
    <property type="protein sequence ID" value="AKJ03788.1"/>
    <property type="molecule type" value="Genomic_DNA"/>
</dbReference>
<dbReference type="Pfam" id="PF13527">
    <property type="entry name" value="Acetyltransf_9"/>
    <property type="match status" value="1"/>
</dbReference>
<dbReference type="AlphaFoldDB" id="A0AAC8QAR6"/>
<protein>
    <submittedName>
        <fullName evidence="3">Acetyltransferase (GNAT) family protein</fullName>
    </submittedName>
    <submittedName>
        <fullName evidence="2">Acetyltransferase, GNAT family</fullName>
    </submittedName>
</protein>
<reference evidence="3 5" key="2">
    <citation type="submission" date="2018-08" db="EMBL/GenBank/DDBJ databases">
        <title>Genomic Encyclopedia of Archaeal and Bacterial Type Strains, Phase II (KMG-II): from individual species to whole genera.</title>
        <authorList>
            <person name="Goeker M."/>
        </authorList>
    </citation>
    <scope>NUCLEOTIDE SEQUENCE [LARGE SCALE GENOMIC DNA]</scope>
    <source>
        <strain evidence="3 5">DSM 2261</strain>
    </source>
</reference>
<evidence type="ECO:0000313" key="5">
    <source>
        <dbReference type="Proteomes" id="UP000256345"/>
    </source>
</evidence>
<dbReference type="GO" id="GO:0016747">
    <property type="term" value="F:acyltransferase activity, transferring groups other than amino-acyl groups"/>
    <property type="evidence" value="ECO:0007669"/>
    <property type="project" value="InterPro"/>
</dbReference>
<dbReference type="Proteomes" id="UP000256345">
    <property type="component" value="Unassembled WGS sequence"/>
</dbReference>
<feature type="domain" description="N-acetyltransferase" evidence="1">
    <location>
        <begin position="8"/>
        <end position="151"/>
    </location>
</feature>
<dbReference type="EMBL" id="QUMU01000016">
    <property type="protein sequence ID" value="REG23570.1"/>
    <property type="molecule type" value="Genomic_DNA"/>
</dbReference>
<reference evidence="2 4" key="1">
    <citation type="submission" date="2015-05" db="EMBL/GenBank/DDBJ databases">
        <title>Genome assembly of Archangium gephyra DSM 2261.</title>
        <authorList>
            <person name="Sharma G."/>
            <person name="Subramanian S."/>
        </authorList>
    </citation>
    <scope>NUCLEOTIDE SEQUENCE [LARGE SCALE GENOMIC DNA]</scope>
    <source>
        <strain evidence="2 4">DSM 2261</strain>
    </source>
</reference>
<dbReference type="InterPro" id="IPR016181">
    <property type="entry name" value="Acyl_CoA_acyltransferase"/>
</dbReference>
<name>A0AAC8QAR6_9BACT</name>
<dbReference type="InterPro" id="IPR000182">
    <property type="entry name" value="GNAT_dom"/>
</dbReference>
<proteinExistence type="predicted"/>
<evidence type="ECO:0000259" key="1">
    <source>
        <dbReference type="PROSITE" id="PS51186"/>
    </source>
</evidence>
<evidence type="ECO:0000313" key="3">
    <source>
        <dbReference type="EMBL" id="REG23570.1"/>
    </source>
</evidence>
<gene>
    <name evidence="2" type="ORF">AA314_05414</name>
    <name evidence="3" type="ORF">ATI61_11638</name>
</gene>
<accession>A0AAC8QAR6</accession>
<sequence>MSPVPPVTEIGPRDAALQRAFCDYVPQVFRTVDFRRWCAWGEWNDDYRAFAVLEDGRVVANASVTRMRLRLEGHEVQAFQLGAVGCVPSHRGRGLARRVMAAALDACGDAPVLLFANPRVRQFYPLFGFEPWPQTLFSAPHEAVPEGPPAPTLDLEDAKVRADFATLSREGLPVTERFGARDYATIASWYAANGFSRPLRGLGAGAWVSADIEGDTLYLDDIFAREPFDLRAWLPRLIDRPIRSIRFGFTPERWWPGALEAGEDLEADLFVRKLSLSREPHRFPVLART</sequence>
<evidence type="ECO:0000313" key="4">
    <source>
        <dbReference type="Proteomes" id="UP000035579"/>
    </source>
</evidence>
<dbReference type="Gene3D" id="3.40.630.30">
    <property type="match status" value="1"/>
</dbReference>
<dbReference type="RefSeq" id="WP_047857759.1">
    <property type="nucleotide sequence ID" value="NZ_CP011509.1"/>
</dbReference>
<dbReference type="PROSITE" id="PS51186">
    <property type="entry name" value="GNAT"/>
    <property type="match status" value="1"/>
</dbReference>
<dbReference type="Proteomes" id="UP000035579">
    <property type="component" value="Chromosome"/>
</dbReference>
<evidence type="ECO:0000313" key="2">
    <source>
        <dbReference type="EMBL" id="AKJ03788.1"/>
    </source>
</evidence>